<sequence>MEEKTLNEKESLELIARMIQTTRKNMEIGQGNLLLYFGYFAAVLGVVIYICIRLTGNGNFAMLWMLMFVCWLVVHRISKKPEVITYTDSAIASVWKVIGVMFCLTAISLPIISMLDSGVLSVLMMPMSLFYMGIGTAITGVIIKDKVTTYLPLLGMLIPLYMLNSIMHHLFFYWWHLLFSLASVIIFVIPGHIINSKRGAA</sequence>
<dbReference type="eggNOG" id="ENOG502ZSWC">
    <property type="taxonomic scope" value="Bacteria"/>
</dbReference>
<dbReference type="EMBL" id="AEEI01000050">
    <property type="protein sequence ID" value="EFM01391.1"/>
    <property type="molecule type" value="Genomic_DNA"/>
</dbReference>
<proteinExistence type="predicted"/>
<feature type="transmembrane region" description="Helical" evidence="1">
    <location>
        <begin position="150"/>
        <end position="167"/>
    </location>
</feature>
<keyword evidence="1" id="KW-1133">Transmembrane helix</keyword>
<dbReference type="RefSeq" id="WP_006949652.1">
    <property type="nucleotide sequence ID" value="NZ_BAJI01000002.1"/>
</dbReference>
<feature type="transmembrane region" description="Helical" evidence="1">
    <location>
        <begin position="173"/>
        <end position="194"/>
    </location>
</feature>
<keyword evidence="1" id="KW-0812">Transmembrane</keyword>
<feature type="transmembrane region" description="Helical" evidence="1">
    <location>
        <begin position="118"/>
        <end position="143"/>
    </location>
</feature>
<evidence type="ECO:0000256" key="1">
    <source>
        <dbReference type="SAM" id="Phobius"/>
    </source>
</evidence>
<evidence type="ECO:0000313" key="2">
    <source>
        <dbReference type="EMBL" id="EFM01391.1"/>
    </source>
</evidence>
<comment type="caution">
    <text evidence="2">The sequence shown here is derived from an EMBL/GenBank/DDBJ whole genome shotgun (WGS) entry which is preliminary data.</text>
</comment>
<dbReference type="Proteomes" id="UP000004394">
    <property type="component" value="Unassembled WGS sequence"/>
</dbReference>
<dbReference type="HOGENOM" id="CLU_090570_0_0_10"/>
<accession>E0NTK8</accession>
<feature type="transmembrane region" description="Helical" evidence="1">
    <location>
        <begin position="33"/>
        <end position="55"/>
    </location>
</feature>
<feature type="transmembrane region" description="Helical" evidence="1">
    <location>
        <begin position="61"/>
        <end position="78"/>
    </location>
</feature>
<keyword evidence="1" id="KW-0472">Membrane</keyword>
<protein>
    <submittedName>
        <fullName evidence="2">Uncharacterized protein</fullName>
    </submittedName>
</protein>
<dbReference type="OrthoDB" id="1096547at2"/>
<evidence type="ECO:0000313" key="3">
    <source>
        <dbReference type="Proteomes" id="UP000004394"/>
    </source>
</evidence>
<name>E0NTK8_9BACT</name>
<feature type="transmembrane region" description="Helical" evidence="1">
    <location>
        <begin position="90"/>
        <end position="112"/>
    </location>
</feature>
<dbReference type="BioCyc" id="PMAR862515-HMP:GMOO-1533-MONOMER"/>
<reference evidence="2" key="1">
    <citation type="submission" date="2010-07" db="EMBL/GenBank/DDBJ databases">
        <authorList>
            <person name="Muzny D."/>
            <person name="Qin X."/>
            <person name="Deng J."/>
            <person name="Jiang H."/>
            <person name="Liu Y."/>
            <person name="Qu J."/>
            <person name="Song X.-Z."/>
            <person name="Zhang L."/>
            <person name="Thornton R."/>
            <person name="Coyle M."/>
            <person name="Francisco L."/>
            <person name="Jackson L."/>
            <person name="Javaid M."/>
            <person name="Korchina V."/>
            <person name="Kovar C."/>
            <person name="Mata R."/>
            <person name="Mathew T."/>
            <person name="Ngo R."/>
            <person name="Nguyen L."/>
            <person name="Nguyen N."/>
            <person name="Okwuonu G."/>
            <person name="Ongeri F."/>
            <person name="Pham C."/>
            <person name="Simmons D."/>
            <person name="Wilczek-Boney K."/>
            <person name="Hale W."/>
            <person name="Jakkamsetti A."/>
            <person name="Pham P."/>
            <person name="Ruth R."/>
            <person name="San Lucas F."/>
            <person name="Warren J."/>
            <person name="Zhang J."/>
            <person name="Zhao Z."/>
            <person name="Zhou C."/>
            <person name="Zhu D."/>
            <person name="Lee S."/>
            <person name="Bess C."/>
            <person name="Blankenburg K."/>
            <person name="Forbes L."/>
            <person name="Fu Q."/>
            <person name="Gubbala S."/>
            <person name="Hirani K."/>
            <person name="Jayaseelan J.C."/>
            <person name="Lara F."/>
            <person name="Munidasa M."/>
            <person name="Palculict T."/>
            <person name="Patil S."/>
            <person name="Pu L.-L."/>
            <person name="Saada N."/>
            <person name="Tang L."/>
            <person name="Weissenberger G."/>
            <person name="Zhu Y."/>
            <person name="Hemphill L."/>
            <person name="Shang Y."/>
            <person name="Youmans B."/>
            <person name="Ayvaz T."/>
            <person name="Ross M."/>
            <person name="Santibanez J."/>
            <person name="Aqrawi P."/>
            <person name="Gross S."/>
            <person name="Joshi V."/>
            <person name="Fowler G."/>
            <person name="Nazareth L."/>
            <person name="Reid J."/>
            <person name="Worley K."/>
            <person name="Petrosino J."/>
            <person name="Highlander S."/>
            <person name="Gibbs R."/>
        </authorList>
    </citation>
    <scope>NUCLEOTIDE SEQUENCE [LARGE SCALE GENOMIC DNA]</scope>
    <source>
        <strain evidence="2">DSM 16973</strain>
    </source>
</reference>
<gene>
    <name evidence="2" type="ORF">HMPREF0658_1510</name>
</gene>
<organism evidence="2 3">
    <name type="scientific">Hoylesella marshii DSM 16973 = JCM 13450</name>
    <dbReference type="NCBI Taxonomy" id="862515"/>
    <lineage>
        <taxon>Bacteria</taxon>
        <taxon>Pseudomonadati</taxon>
        <taxon>Bacteroidota</taxon>
        <taxon>Bacteroidia</taxon>
        <taxon>Bacteroidales</taxon>
        <taxon>Prevotellaceae</taxon>
        <taxon>Hoylesella</taxon>
    </lineage>
</organism>
<dbReference type="STRING" id="862515.HMPREF0658_1510"/>
<keyword evidence="3" id="KW-1185">Reference proteome</keyword>
<dbReference type="AlphaFoldDB" id="E0NTK8"/>